<keyword evidence="3" id="KW-0285">Flavoprotein</keyword>
<evidence type="ECO:0000313" key="8">
    <source>
        <dbReference type="Proteomes" id="UP000515312"/>
    </source>
</evidence>
<sequence>MAITVTHQDPRYPTLRRSRNLRLPPSEADFASRIELCENTAEVAEALQRIVNAGLRPTVRSGGHCYEDFVVNNPGGAILDLSLQEPHSAKDGTVYKISAGRQLGDVYLDLYKRYGVTIPAGTCYAVGAGGHISGGGYGLLSRLHGLTVDWLSAVDILTVDANGKVVLRHVDKQHDPDLFRACRGAGGGNFGVVTTFFFDKLPPAPQEVVHSGLSFDWTTMTEERFVTILTTYGHYWESRGKDPDTYGLFSILDISHASTKRLGLSLQFCNPDGTCKDLSVVNEFLDLFSPCKPTPGAPAPTGQRAIPGASGPGEACPGLYPMSRRLWLDATIGDSGGEGSGRAKYKSSYMKTNFTPEEAKCMYKHMTREVSGVDLRGFFLAIDSYGGATNRANLAEETSIWQRSSTMKLQFQSYWQNAEDDAGRLKWLKDFYADLYTNSKVDPRYASTPYPGEHYEGCYINYPDSDMLAYSFWPQLYYGDQGLYEFLQGVKRRYDPNNVFHHAMSVRT</sequence>
<evidence type="ECO:0000256" key="3">
    <source>
        <dbReference type="ARBA" id="ARBA00022630"/>
    </source>
</evidence>
<dbReference type="EMBL" id="CP060394">
    <property type="protein sequence ID" value="QNI30579.1"/>
    <property type="molecule type" value="Genomic_DNA"/>
</dbReference>
<evidence type="ECO:0000256" key="5">
    <source>
        <dbReference type="ARBA" id="ARBA00023002"/>
    </source>
</evidence>
<dbReference type="Gene3D" id="3.30.465.10">
    <property type="match status" value="1"/>
</dbReference>
<dbReference type="InterPro" id="IPR012951">
    <property type="entry name" value="BBE"/>
</dbReference>
<dbReference type="GO" id="GO:0071949">
    <property type="term" value="F:FAD binding"/>
    <property type="evidence" value="ECO:0007669"/>
    <property type="project" value="InterPro"/>
</dbReference>
<dbReference type="SUPFAM" id="SSF56176">
    <property type="entry name" value="FAD-binding/transporter-associated domain-like"/>
    <property type="match status" value="1"/>
</dbReference>
<evidence type="ECO:0000256" key="1">
    <source>
        <dbReference type="ARBA" id="ARBA00001974"/>
    </source>
</evidence>
<evidence type="ECO:0000259" key="6">
    <source>
        <dbReference type="PROSITE" id="PS51387"/>
    </source>
</evidence>
<keyword evidence="4" id="KW-0274">FAD</keyword>
<dbReference type="KEGG" id="adin:H7849_15695"/>
<dbReference type="Proteomes" id="UP000515312">
    <property type="component" value="Chromosome"/>
</dbReference>
<comment type="similarity">
    <text evidence="2">Belongs to the oxygen-dependent FAD-linked oxidoreductase family.</text>
</comment>
<dbReference type="GO" id="GO:0016491">
    <property type="term" value="F:oxidoreductase activity"/>
    <property type="evidence" value="ECO:0007669"/>
    <property type="project" value="UniProtKB-KW"/>
</dbReference>
<feature type="domain" description="FAD-binding PCMH-type" evidence="6">
    <location>
        <begin position="23"/>
        <end position="203"/>
    </location>
</feature>
<dbReference type="Pfam" id="PF08031">
    <property type="entry name" value="BBE"/>
    <property type="match status" value="1"/>
</dbReference>
<dbReference type="AlphaFoldDB" id="A0A7G8BDF9"/>
<dbReference type="InterPro" id="IPR050416">
    <property type="entry name" value="FAD-linked_Oxidoreductase"/>
</dbReference>
<dbReference type="PANTHER" id="PTHR42973">
    <property type="entry name" value="BINDING OXIDOREDUCTASE, PUTATIVE (AFU_ORTHOLOGUE AFUA_1G17690)-RELATED"/>
    <property type="match status" value="1"/>
</dbReference>
<dbReference type="Gene3D" id="3.40.462.20">
    <property type="match status" value="1"/>
</dbReference>
<reference evidence="7 8" key="1">
    <citation type="submission" date="2020-08" db="EMBL/GenBank/DDBJ databases">
        <title>Edaphobacter telluris sp. nov. and Acidobacterium dinghuensis sp. nov., two acidobacteria isolated from forest soil.</title>
        <authorList>
            <person name="Fu J."/>
            <person name="Qiu L."/>
        </authorList>
    </citation>
    <scope>NUCLEOTIDE SEQUENCE [LARGE SCALE GENOMIC DNA]</scope>
    <source>
        <strain evidence="7">4Y35</strain>
    </source>
</reference>
<dbReference type="InterPro" id="IPR006094">
    <property type="entry name" value="Oxid_FAD_bind_N"/>
</dbReference>
<dbReference type="InterPro" id="IPR016169">
    <property type="entry name" value="FAD-bd_PCMH_sub2"/>
</dbReference>
<gene>
    <name evidence="7" type="ORF">H7849_15695</name>
</gene>
<evidence type="ECO:0000313" key="7">
    <source>
        <dbReference type="EMBL" id="QNI30579.1"/>
    </source>
</evidence>
<evidence type="ECO:0000256" key="2">
    <source>
        <dbReference type="ARBA" id="ARBA00005466"/>
    </source>
</evidence>
<name>A0A7G8BDF9_9BACT</name>
<evidence type="ECO:0000256" key="4">
    <source>
        <dbReference type="ARBA" id="ARBA00022827"/>
    </source>
</evidence>
<dbReference type="Pfam" id="PF01565">
    <property type="entry name" value="FAD_binding_4"/>
    <property type="match status" value="1"/>
</dbReference>
<dbReference type="InterPro" id="IPR016166">
    <property type="entry name" value="FAD-bd_PCMH"/>
</dbReference>
<keyword evidence="8" id="KW-1185">Reference proteome</keyword>
<keyword evidence="5" id="KW-0560">Oxidoreductase</keyword>
<dbReference type="PROSITE" id="PS51387">
    <property type="entry name" value="FAD_PCMH"/>
    <property type="match status" value="1"/>
</dbReference>
<proteinExistence type="inferred from homology"/>
<comment type="cofactor">
    <cofactor evidence="1">
        <name>FAD</name>
        <dbReference type="ChEBI" id="CHEBI:57692"/>
    </cofactor>
</comment>
<accession>A0A7G8BDF9</accession>
<dbReference type="PANTHER" id="PTHR42973:SF39">
    <property type="entry name" value="FAD-BINDING PCMH-TYPE DOMAIN-CONTAINING PROTEIN"/>
    <property type="match status" value="1"/>
</dbReference>
<dbReference type="InterPro" id="IPR036318">
    <property type="entry name" value="FAD-bd_PCMH-like_sf"/>
</dbReference>
<dbReference type="RefSeq" id="WP_186740555.1">
    <property type="nucleotide sequence ID" value="NZ_CP060394.1"/>
</dbReference>
<organism evidence="7 8">
    <name type="scientific">Alloacidobacterium dinghuense</name>
    <dbReference type="NCBI Taxonomy" id="2763107"/>
    <lineage>
        <taxon>Bacteria</taxon>
        <taxon>Pseudomonadati</taxon>
        <taxon>Acidobacteriota</taxon>
        <taxon>Terriglobia</taxon>
        <taxon>Terriglobales</taxon>
        <taxon>Acidobacteriaceae</taxon>
        <taxon>Alloacidobacterium</taxon>
    </lineage>
</organism>
<protein>
    <submittedName>
        <fullName evidence="7">FAD-binding oxidoreductase</fullName>
    </submittedName>
</protein>